<sequence length="150" mass="16391">MKRLVNLSSVGSKNANHSNRFMKRPCPFDSHVRDWAPGVPELSLQTVAVVPSESMPRDQRQQRTALEEQRLNISATPGVTPHSADECDLADALPGGDTESDAHGQGRAGEAAPQRAAAPERPEVGRPPLDIAAPLADHEDRRVRVERHDR</sequence>
<dbReference type="EMBL" id="CAUYUJ010019147">
    <property type="protein sequence ID" value="CAK0888902.1"/>
    <property type="molecule type" value="Genomic_DNA"/>
</dbReference>
<comment type="caution">
    <text evidence="2">The sequence shown here is derived from an EMBL/GenBank/DDBJ whole genome shotgun (WGS) entry which is preliminary data.</text>
</comment>
<feature type="compositionally biased region" description="Low complexity" evidence="1">
    <location>
        <begin position="108"/>
        <end position="117"/>
    </location>
</feature>
<feature type="compositionally biased region" description="Basic and acidic residues" evidence="1">
    <location>
        <begin position="136"/>
        <end position="150"/>
    </location>
</feature>
<evidence type="ECO:0000313" key="3">
    <source>
        <dbReference type="Proteomes" id="UP001189429"/>
    </source>
</evidence>
<evidence type="ECO:0000256" key="1">
    <source>
        <dbReference type="SAM" id="MobiDB-lite"/>
    </source>
</evidence>
<dbReference type="Proteomes" id="UP001189429">
    <property type="component" value="Unassembled WGS sequence"/>
</dbReference>
<organism evidence="2 3">
    <name type="scientific">Prorocentrum cordatum</name>
    <dbReference type="NCBI Taxonomy" id="2364126"/>
    <lineage>
        <taxon>Eukaryota</taxon>
        <taxon>Sar</taxon>
        <taxon>Alveolata</taxon>
        <taxon>Dinophyceae</taxon>
        <taxon>Prorocentrales</taxon>
        <taxon>Prorocentraceae</taxon>
        <taxon>Prorocentrum</taxon>
    </lineage>
</organism>
<evidence type="ECO:0000313" key="2">
    <source>
        <dbReference type="EMBL" id="CAK0888902.1"/>
    </source>
</evidence>
<name>A0ABN9WQG9_9DINO</name>
<proteinExistence type="predicted"/>
<feature type="region of interest" description="Disordered" evidence="1">
    <location>
        <begin position="50"/>
        <end position="150"/>
    </location>
</feature>
<reference evidence="2" key="1">
    <citation type="submission" date="2023-10" db="EMBL/GenBank/DDBJ databases">
        <authorList>
            <person name="Chen Y."/>
            <person name="Shah S."/>
            <person name="Dougan E. K."/>
            <person name="Thang M."/>
            <person name="Chan C."/>
        </authorList>
    </citation>
    <scope>NUCLEOTIDE SEQUENCE [LARGE SCALE GENOMIC DNA]</scope>
</reference>
<feature type="compositionally biased region" description="Basic and acidic residues" evidence="1">
    <location>
        <begin position="55"/>
        <end position="70"/>
    </location>
</feature>
<accession>A0ABN9WQG9</accession>
<gene>
    <name evidence="2" type="ORF">PCOR1329_LOCUS69590</name>
</gene>
<protein>
    <submittedName>
        <fullName evidence="2">Uncharacterized protein</fullName>
    </submittedName>
</protein>
<keyword evidence="3" id="KW-1185">Reference proteome</keyword>